<evidence type="ECO:0000313" key="2">
    <source>
        <dbReference type="EMBL" id="KAF1991765.1"/>
    </source>
</evidence>
<feature type="compositionally biased region" description="Basic residues" evidence="1">
    <location>
        <begin position="179"/>
        <end position="188"/>
    </location>
</feature>
<dbReference type="OrthoDB" id="2740448at2759"/>
<evidence type="ECO:0000313" key="3">
    <source>
        <dbReference type="Proteomes" id="UP000800041"/>
    </source>
</evidence>
<feature type="region of interest" description="Disordered" evidence="1">
    <location>
        <begin position="160"/>
        <end position="188"/>
    </location>
</feature>
<dbReference type="EMBL" id="ML977138">
    <property type="protein sequence ID" value="KAF1991765.1"/>
    <property type="molecule type" value="Genomic_DNA"/>
</dbReference>
<protein>
    <submittedName>
        <fullName evidence="2">Uncharacterized protein</fullName>
    </submittedName>
</protein>
<reference evidence="2" key="1">
    <citation type="journal article" date="2020" name="Stud. Mycol.">
        <title>101 Dothideomycetes genomes: a test case for predicting lifestyles and emergence of pathogens.</title>
        <authorList>
            <person name="Haridas S."/>
            <person name="Albert R."/>
            <person name="Binder M."/>
            <person name="Bloem J."/>
            <person name="Labutti K."/>
            <person name="Salamov A."/>
            <person name="Andreopoulos B."/>
            <person name="Baker S."/>
            <person name="Barry K."/>
            <person name="Bills G."/>
            <person name="Bluhm B."/>
            <person name="Cannon C."/>
            <person name="Castanera R."/>
            <person name="Culley D."/>
            <person name="Daum C."/>
            <person name="Ezra D."/>
            <person name="Gonzalez J."/>
            <person name="Henrissat B."/>
            <person name="Kuo A."/>
            <person name="Liang C."/>
            <person name="Lipzen A."/>
            <person name="Lutzoni F."/>
            <person name="Magnuson J."/>
            <person name="Mondo S."/>
            <person name="Nolan M."/>
            <person name="Ohm R."/>
            <person name="Pangilinan J."/>
            <person name="Park H.-J."/>
            <person name="Ramirez L."/>
            <person name="Alfaro M."/>
            <person name="Sun H."/>
            <person name="Tritt A."/>
            <person name="Yoshinaga Y."/>
            <person name="Zwiers L.-H."/>
            <person name="Turgeon B."/>
            <person name="Goodwin S."/>
            <person name="Spatafora J."/>
            <person name="Crous P."/>
            <person name="Grigoriev I."/>
        </authorList>
    </citation>
    <scope>NUCLEOTIDE SEQUENCE</scope>
    <source>
        <strain evidence="2">CBS 113979</strain>
    </source>
</reference>
<feature type="compositionally biased region" description="Basic and acidic residues" evidence="1">
    <location>
        <begin position="165"/>
        <end position="178"/>
    </location>
</feature>
<name>A0A6G1HF32_9PEZI</name>
<feature type="compositionally biased region" description="Low complexity" evidence="1">
    <location>
        <begin position="79"/>
        <end position="92"/>
    </location>
</feature>
<organism evidence="2 3">
    <name type="scientific">Aulographum hederae CBS 113979</name>
    <dbReference type="NCBI Taxonomy" id="1176131"/>
    <lineage>
        <taxon>Eukaryota</taxon>
        <taxon>Fungi</taxon>
        <taxon>Dikarya</taxon>
        <taxon>Ascomycota</taxon>
        <taxon>Pezizomycotina</taxon>
        <taxon>Dothideomycetes</taxon>
        <taxon>Pleosporomycetidae</taxon>
        <taxon>Aulographales</taxon>
        <taxon>Aulographaceae</taxon>
    </lineage>
</organism>
<sequence>MKGTLKCDEILWYKIHVLLYDLCHIKDDRTSETRTLSTTDPLYISGPYFTDEEAERIKSTIVELTAIPGGEEGEEMFENNEQTTPGETTPAAADPPPQQPLSSTIEVAIQTHLSGFLEKRKASGDSRPCGPHDLGPIFRAVFGIGKDELVDERFLARLRRSGLGDVREKSGGVKEGKKGKGGKGGKKK</sequence>
<feature type="region of interest" description="Disordered" evidence="1">
    <location>
        <begin position="72"/>
        <end position="100"/>
    </location>
</feature>
<evidence type="ECO:0000256" key="1">
    <source>
        <dbReference type="SAM" id="MobiDB-lite"/>
    </source>
</evidence>
<gene>
    <name evidence="2" type="ORF">K402DRAFT_459025</name>
</gene>
<keyword evidence="3" id="KW-1185">Reference proteome</keyword>
<dbReference type="Proteomes" id="UP000800041">
    <property type="component" value="Unassembled WGS sequence"/>
</dbReference>
<accession>A0A6G1HF32</accession>
<proteinExistence type="predicted"/>
<dbReference type="AlphaFoldDB" id="A0A6G1HF32"/>